<accession>A0A242A2Z1</accession>
<dbReference type="Pfam" id="PF00754">
    <property type="entry name" value="F5_F8_type_C"/>
    <property type="match status" value="1"/>
</dbReference>
<dbReference type="PANTHER" id="PTHR13246:SF1">
    <property type="entry name" value="CYTOSOLIC ENDO-BETA-N-ACETYLGLUCOSAMINIDASE"/>
    <property type="match status" value="1"/>
</dbReference>
<dbReference type="InterPro" id="IPR022409">
    <property type="entry name" value="PKD/Chitinase_dom"/>
</dbReference>
<dbReference type="OrthoDB" id="1089471at2"/>
<dbReference type="InterPro" id="IPR000601">
    <property type="entry name" value="PKD_dom"/>
</dbReference>
<dbReference type="Proteomes" id="UP000195043">
    <property type="component" value="Unassembled WGS sequence"/>
</dbReference>
<dbReference type="Pfam" id="PF03644">
    <property type="entry name" value="Glyco_hydro_85"/>
    <property type="match status" value="1"/>
</dbReference>
<dbReference type="Gene3D" id="2.60.120.260">
    <property type="entry name" value="Galactose-binding domain-like"/>
    <property type="match status" value="2"/>
</dbReference>
<dbReference type="GO" id="GO:0033925">
    <property type="term" value="F:mannosyl-glycoprotein endo-beta-N-acetylglucosaminidase activity"/>
    <property type="evidence" value="ECO:0007669"/>
    <property type="project" value="InterPro"/>
</dbReference>
<dbReference type="Pfam" id="PF18911">
    <property type="entry name" value="PKD_4"/>
    <property type="match status" value="1"/>
</dbReference>
<dbReference type="InterPro" id="IPR054110">
    <property type="entry name" value="EndoD-like_D2"/>
</dbReference>
<dbReference type="InterPro" id="IPR005201">
    <property type="entry name" value="TIM_ENGase"/>
</dbReference>
<keyword evidence="5" id="KW-1185">Reference proteome</keyword>
<dbReference type="CDD" id="cd00146">
    <property type="entry name" value="PKD"/>
    <property type="match status" value="1"/>
</dbReference>
<sequence>MTSSVKKVGVALLFLAASVQLAGCNQGAAETTEVDYKETAKSTIEKAMDNQPESSYWFPEDLLAWSFADDPDASFNTSVVSLAERVAKDSLPQMNDTQHAETKVVALSIMNSSTSGNSPRGINTFDANVFSYWQYIDQLVYWGGSSGEGIIVPPSPDVTDAAHKNGVPVLGTVFFPQTAHGGKLEWLDTFLEKDDQGNFPIVDKLIEVAEAYGFDGWFFNQETDTVVTSFDEAADGRATEEASAEGGLNETHAKAMQELIAQFKEQAQDSLDIMWYDSMTTDGKMDWQNALTDENKDYLVNADMEPLSDSMFLNFWWTTDRLADQELLKASNEKAKEIGYDPYNLLAGIDVQENGYSTPVRWDLFTDDQGIPYTSLGLYVPSWTYTSSSTPDDFQAKEHAFWVNTAGDPRESQLPEGTEWPGISTYALEQTAITSLPFVTNFNLGNGYNYFIDGEKVSSRNWNNRSLQDILPTYRWVFDHEENNQLAVSVNYADAYNGGNALKLRGQMTEGATSQMALYHMQVQLEAATKITTTAKATDQTNLSVVLTFEDGSQEIVAGDQEVGTDWTTVTYDVKEFAEQTLTDIGLAISSKATNDVYEMSVGQLTIGDHESSQMGVDDLQVEDVLFDEEEGNYAGVRFTWEATTEDVSFYELYQINEDDSRSFLGATPSENFYLNALDRQNTDTTSFAVLPVDQYGNRGALSETVEITWPDNQVPKASFTASKTLAAPGETISFANTSCSNTDEVSWTFEGGNIETSSDENPQVTFDQAGTYTVTLIAKNDSGETPIEMTDLITIREDAPKELTLLSEGVDVSASSFVNDAEAPEFAVDGDTSTKWCATGNGPHELTIDLGALQIVSEVHIAHAEAGGESPDMNSRAYTILVSEDGKDFEAVSRTLTNEAADTNNTFAAKEVRYVKLSIDKPTQGADSAARIYEVQVFGMEK</sequence>
<dbReference type="PANTHER" id="PTHR13246">
    <property type="entry name" value="ENDO BETA N-ACETYLGLUCOSAMINIDASE"/>
    <property type="match status" value="1"/>
</dbReference>
<evidence type="ECO:0000313" key="4">
    <source>
        <dbReference type="EMBL" id="OTN75405.1"/>
    </source>
</evidence>
<dbReference type="SUPFAM" id="SSF49785">
    <property type="entry name" value="Galactose-binding domain-like"/>
    <property type="match status" value="1"/>
</dbReference>
<keyword evidence="1" id="KW-0732">Signal</keyword>
<dbReference type="RefSeq" id="WP_086273466.1">
    <property type="nucleotide sequence ID" value="NZ_NGKU01000001.1"/>
</dbReference>
<feature type="chain" id="PRO_5039421146" evidence="1">
    <location>
        <begin position="23"/>
        <end position="943"/>
    </location>
</feature>
<dbReference type="EMBL" id="NGKU01000001">
    <property type="protein sequence ID" value="OTN75405.1"/>
    <property type="molecule type" value="Genomic_DNA"/>
</dbReference>
<dbReference type="GO" id="GO:0005829">
    <property type="term" value="C:cytosol"/>
    <property type="evidence" value="ECO:0007669"/>
    <property type="project" value="UniProtKB-SubCell"/>
</dbReference>
<evidence type="ECO:0000259" key="3">
    <source>
        <dbReference type="PROSITE" id="PS50093"/>
    </source>
</evidence>
<dbReference type="SMART" id="SM00089">
    <property type="entry name" value="PKD"/>
    <property type="match status" value="1"/>
</dbReference>
<dbReference type="InterPro" id="IPR035986">
    <property type="entry name" value="PKD_dom_sf"/>
</dbReference>
<evidence type="ECO:0000256" key="1">
    <source>
        <dbReference type="SAM" id="SignalP"/>
    </source>
</evidence>
<protein>
    <submittedName>
        <fullName evidence="4">Uncharacterized protein</fullName>
    </submittedName>
</protein>
<dbReference type="SUPFAM" id="SSF49299">
    <property type="entry name" value="PKD domain"/>
    <property type="match status" value="1"/>
</dbReference>
<feature type="domain" description="PKD" evidence="3">
    <location>
        <begin position="716"/>
        <end position="786"/>
    </location>
</feature>
<dbReference type="InterPro" id="IPR008979">
    <property type="entry name" value="Galactose-bd-like_sf"/>
</dbReference>
<name>A0A242A2Z1_9ENTE</name>
<feature type="signal peptide" evidence="1">
    <location>
        <begin position="1"/>
        <end position="22"/>
    </location>
</feature>
<dbReference type="Gene3D" id="2.60.40.10">
    <property type="entry name" value="Immunoglobulins"/>
    <property type="match status" value="2"/>
</dbReference>
<proteinExistence type="predicted"/>
<dbReference type="Pfam" id="PF21910">
    <property type="entry name" value="GH85_C"/>
    <property type="match status" value="1"/>
</dbReference>
<dbReference type="InterPro" id="IPR013783">
    <property type="entry name" value="Ig-like_fold"/>
</dbReference>
<gene>
    <name evidence="4" type="ORF">A5886_000475</name>
</gene>
<evidence type="ECO:0000259" key="2">
    <source>
        <dbReference type="PROSITE" id="PS50022"/>
    </source>
</evidence>
<feature type="domain" description="F5/8 type C" evidence="2">
    <location>
        <begin position="799"/>
        <end position="941"/>
    </location>
</feature>
<dbReference type="Gene3D" id="3.20.20.80">
    <property type="entry name" value="Glycosidases"/>
    <property type="match status" value="1"/>
</dbReference>
<dbReference type="AlphaFoldDB" id="A0A242A2Z1"/>
<dbReference type="InterPro" id="IPR000421">
    <property type="entry name" value="FA58C"/>
</dbReference>
<dbReference type="PROSITE" id="PS50022">
    <property type="entry name" value="FA58C_3"/>
    <property type="match status" value="1"/>
</dbReference>
<dbReference type="STRING" id="1834191.A5886_000475"/>
<dbReference type="CDD" id="cd06547">
    <property type="entry name" value="GH85_ENGase"/>
    <property type="match status" value="1"/>
</dbReference>
<organism evidence="4 5">
    <name type="scientific">Candidatus Enterococcus testudinis</name>
    <dbReference type="NCBI Taxonomy" id="1834191"/>
    <lineage>
        <taxon>Bacteria</taxon>
        <taxon>Bacillati</taxon>
        <taxon>Bacillota</taxon>
        <taxon>Bacilli</taxon>
        <taxon>Lactobacillales</taxon>
        <taxon>Enterococcaceae</taxon>
        <taxon>Enterococcus</taxon>
    </lineage>
</organism>
<reference evidence="4 5" key="1">
    <citation type="submission" date="2017-05" db="EMBL/GenBank/DDBJ databases">
        <title>The Genome Sequence of Enterococcus sp. 8G7_MSG3316.</title>
        <authorList>
            <consortium name="The Broad Institute Genomics Platform"/>
            <consortium name="The Broad Institute Genomic Center for Infectious Diseases"/>
            <person name="Earl A."/>
            <person name="Manson A."/>
            <person name="Schwartman J."/>
            <person name="Gilmore M."/>
            <person name="Abouelleil A."/>
            <person name="Cao P."/>
            <person name="Chapman S."/>
            <person name="Cusick C."/>
            <person name="Shea T."/>
            <person name="Young S."/>
            <person name="Neafsey D."/>
            <person name="Nusbaum C."/>
            <person name="Birren B."/>
        </authorList>
    </citation>
    <scope>NUCLEOTIDE SEQUENCE [LARGE SCALE GENOMIC DNA]</scope>
    <source>
        <strain evidence="4 5">8G7_MSG3316</strain>
    </source>
</reference>
<dbReference type="PROSITE" id="PS50093">
    <property type="entry name" value="PKD"/>
    <property type="match status" value="1"/>
</dbReference>
<dbReference type="InterPro" id="IPR032979">
    <property type="entry name" value="ENGase"/>
</dbReference>
<comment type="caution">
    <text evidence="4">The sequence shown here is derived from an EMBL/GenBank/DDBJ whole genome shotgun (WGS) entry which is preliminary data.</text>
</comment>
<evidence type="ECO:0000313" key="5">
    <source>
        <dbReference type="Proteomes" id="UP000195043"/>
    </source>
</evidence>